<dbReference type="SUPFAM" id="SSF49562">
    <property type="entry name" value="C2 domain (Calcium/lipid-binding domain, CaLB)"/>
    <property type="match status" value="2"/>
</dbReference>
<dbReference type="InterPro" id="IPR035892">
    <property type="entry name" value="C2_domain_sf"/>
</dbReference>
<dbReference type="InterPro" id="IPR037721">
    <property type="entry name" value="Ferlin"/>
</dbReference>
<accession>A0A0A9W292</accession>
<dbReference type="PANTHER" id="PTHR12546:SF60">
    <property type="entry name" value="MISFIRE, ISOFORM F"/>
    <property type="match status" value="1"/>
</dbReference>
<evidence type="ECO:0000313" key="7">
    <source>
        <dbReference type="EMBL" id="JAG00568.1"/>
    </source>
</evidence>
<keyword evidence="3" id="KW-0677">Repeat</keyword>
<evidence type="ECO:0000256" key="4">
    <source>
        <dbReference type="ARBA" id="ARBA00022989"/>
    </source>
</evidence>
<evidence type="ECO:0000256" key="2">
    <source>
        <dbReference type="ARBA" id="ARBA00022692"/>
    </source>
</evidence>
<feature type="domain" description="C2" evidence="6">
    <location>
        <begin position="154"/>
        <end position="278"/>
    </location>
</feature>
<dbReference type="GO" id="GO:0007009">
    <property type="term" value="P:plasma membrane organization"/>
    <property type="evidence" value="ECO:0007669"/>
    <property type="project" value="TreeGrafter"/>
</dbReference>
<dbReference type="PROSITE" id="PS50004">
    <property type="entry name" value="C2"/>
    <property type="match status" value="1"/>
</dbReference>
<dbReference type="AlphaFoldDB" id="A0A0A9W292"/>
<keyword evidence="2" id="KW-0812">Transmembrane</keyword>
<protein>
    <submittedName>
        <fullName evidence="7">Otoferlin</fullName>
    </submittedName>
</protein>
<dbReference type="EMBL" id="GBHO01043036">
    <property type="protein sequence ID" value="JAG00568.1"/>
    <property type="molecule type" value="Transcribed_RNA"/>
</dbReference>
<gene>
    <name evidence="7" type="primary">otof_4</name>
    <name evidence="7" type="ORF">CM83_22143</name>
</gene>
<evidence type="ECO:0000259" key="6">
    <source>
        <dbReference type="PROSITE" id="PS50004"/>
    </source>
</evidence>
<organism evidence="7">
    <name type="scientific">Lygus hesperus</name>
    <name type="common">Western plant bug</name>
    <dbReference type="NCBI Taxonomy" id="30085"/>
    <lineage>
        <taxon>Eukaryota</taxon>
        <taxon>Metazoa</taxon>
        <taxon>Ecdysozoa</taxon>
        <taxon>Arthropoda</taxon>
        <taxon>Hexapoda</taxon>
        <taxon>Insecta</taxon>
        <taxon>Pterygota</taxon>
        <taxon>Neoptera</taxon>
        <taxon>Paraneoptera</taxon>
        <taxon>Hemiptera</taxon>
        <taxon>Heteroptera</taxon>
        <taxon>Panheteroptera</taxon>
        <taxon>Cimicomorpha</taxon>
        <taxon>Miridae</taxon>
        <taxon>Mirini</taxon>
        <taxon>Lygus</taxon>
    </lineage>
</organism>
<comment type="subcellular location">
    <subcellularLocation>
        <location evidence="1">Membrane</location>
        <topology evidence="1">Single-pass membrane protein</topology>
    </subcellularLocation>
</comment>
<evidence type="ECO:0000256" key="3">
    <source>
        <dbReference type="ARBA" id="ARBA00022737"/>
    </source>
</evidence>
<evidence type="ECO:0000256" key="1">
    <source>
        <dbReference type="ARBA" id="ARBA00004167"/>
    </source>
</evidence>
<dbReference type="PANTHER" id="PTHR12546">
    <property type="entry name" value="FER-1-LIKE"/>
    <property type="match status" value="1"/>
</dbReference>
<feature type="non-terminal residue" evidence="7">
    <location>
        <position position="1"/>
    </location>
</feature>
<name>A0A0A9W292_LYGHE</name>
<dbReference type="Pfam" id="PF00168">
    <property type="entry name" value="C2"/>
    <property type="match status" value="2"/>
</dbReference>
<reference evidence="7" key="2">
    <citation type="submission" date="2014-07" db="EMBL/GenBank/DDBJ databases">
        <authorList>
            <person name="Hull J."/>
        </authorList>
    </citation>
    <scope>NUCLEOTIDE SEQUENCE</scope>
</reference>
<sequence>YKVHNVFTCRAHIHQGFFQPCDDSSEGLCSSSVKIFAGTQVGSSQTLPKTTSPQWKSTIVIENVKLYGELSFLKEHVSPIAVEIHNQRGSRGGDSVVGRFFANPFMYTSEEEISQRYPPSLMWYKVVNKWGNVGELLAMFELIHRGSVVNGVNQPNPISVPELKDHVHPKTMKFRMEIMFWGIRDVSERGIVNPHVKVDFGNATFTSQVLQNLFEFPNFKEKSQFADVEIPENILFLPPLIIRLYDGRSYGTSQYVGNCVLKNVGNLRLELVKKKQWEGVITPKRTRSSSTRISAVNVFNLQPEEDECIMAWPNVMITGHKHVEEEEEDLRVPLIKQLSKDGPRKPPSHDDETTRHPWLSRLKAVFKRKKVILQTTFDDEGNLITTAHLSDKILKNDPDTNERLFDWWTKYFEVMDKKHMKLQHLKMQASLAIEDEEVSVLKTAKELLKAFGKKGKKKELVGTSWNEFITALSMKCRIPHFSKSKNTTVGGKLELDAEALIKSIETDNWKTSKLAIFDEELEKVHSYGGFEDVVNKFPIRKQGSFKHKTSAFSQPLAYLK</sequence>
<evidence type="ECO:0000256" key="5">
    <source>
        <dbReference type="ARBA" id="ARBA00023136"/>
    </source>
</evidence>
<dbReference type="GO" id="GO:0016020">
    <property type="term" value="C:membrane"/>
    <property type="evidence" value="ECO:0007669"/>
    <property type="project" value="UniProtKB-SubCell"/>
</dbReference>
<keyword evidence="5" id="KW-0472">Membrane</keyword>
<keyword evidence="4" id="KW-1133">Transmembrane helix</keyword>
<dbReference type="InterPro" id="IPR000008">
    <property type="entry name" value="C2_dom"/>
</dbReference>
<proteinExistence type="predicted"/>
<reference evidence="7" key="1">
    <citation type="journal article" date="2014" name="PLoS ONE">
        <title>Transcriptome-Based Identification of ABC Transporters in the Western Tarnished Plant Bug Lygus hesperus.</title>
        <authorList>
            <person name="Hull J.J."/>
            <person name="Chaney K."/>
            <person name="Geib S.M."/>
            <person name="Fabrick J.A."/>
            <person name="Brent C.S."/>
            <person name="Walsh D."/>
            <person name="Lavine L.C."/>
        </authorList>
    </citation>
    <scope>NUCLEOTIDE SEQUENCE</scope>
</reference>